<dbReference type="PANTHER" id="PTHR12174">
    <property type="entry name" value="SIGNAL PEPTIDE PEPTIDASE"/>
    <property type="match status" value="1"/>
</dbReference>
<evidence type="ECO:0000256" key="7">
    <source>
        <dbReference type="ARBA" id="ARBA00022753"/>
    </source>
</evidence>
<evidence type="ECO:0000256" key="11">
    <source>
        <dbReference type="ARBA" id="ARBA00023180"/>
    </source>
</evidence>
<evidence type="ECO:0000313" key="16">
    <source>
        <dbReference type="Proteomes" id="UP000288805"/>
    </source>
</evidence>
<evidence type="ECO:0000259" key="14">
    <source>
        <dbReference type="Pfam" id="PF02225"/>
    </source>
</evidence>
<dbReference type="AlphaFoldDB" id="A0A438JJN0"/>
<evidence type="ECO:0000256" key="3">
    <source>
        <dbReference type="ARBA" id="ARBA00006859"/>
    </source>
</evidence>
<evidence type="ECO:0000256" key="5">
    <source>
        <dbReference type="ARBA" id="ARBA00022692"/>
    </source>
</evidence>
<name>A0A438JJN0_VITVI</name>
<keyword evidence="11" id="KW-0325">Glycoprotein</keyword>
<comment type="caution">
    <text evidence="15">The sequence shown here is derived from an EMBL/GenBank/DDBJ whole genome shotgun (WGS) entry which is preliminary data.</text>
</comment>
<dbReference type="InterPro" id="IPR003137">
    <property type="entry name" value="PA_domain"/>
</dbReference>
<organism evidence="15 16">
    <name type="scientific">Vitis vinifera</name>
    <name type="common">Grape</name>
    <dbReference type="NCBI Taxonomy" id="29760"/>
    <lineage>
        <taxon>Eukaryota</taxon>
        <taxon>Viridiplantae</taxon>
        <taxon>Streptophyta</taxon>
        <taxon>Embryophyta</taxon>
        <taxon>Tracheophyta</taxon>
        <taxon>Spermatophyta</taxon>
        <taxon>Magnoliopsida</taxon>
        <taxon>eudicotyledons</taxon>
        <taxon>Gunneridae</taxon>
        <taxon>Pentapetalae</taxon>
        <taxon>rosids</taxon>
        <taxon>Vitales</taxon>
        <taxon>Vitaceae</taxon>
        <taxon>Viteae</taxon>
        <taxon>Vitis</taxon>
    </lineage>
</organism>
<feature type="transmembrane region" description="Helical" evidence="12">
    <location>
        <begin position="256"/>
        <end position="274"/>
    </location>
</feature>
<comment type="subcellular location">
    <subcellularLocation>
        <location evidence="2">Endosome membrane</location>
        <topology evidence="2">Multi-pass membrane protein</topology>
    </subcellularLocation>
</comment>
<gene>
    <name evidence="15" type="primary">SPPL2_4</name>
    <name evidence="15" type="ORF">CK203_013785</name>
</gene>
<keyword evidence="5 12" id="KW-0812">Transmembrane</keyword>
<keyword evidence="10 12" id="KW-0472">Membrane</keyword>
<dbReference type="Proteomes" id="UP000288805">
    <property type="component" value="Unassembled WGS sequence"/>
</dbReference>
<evidence type="ECO:0000256" key="1">
    <source>
        <dbReference type="ARBA" id="ARBA00003012"/>
    </source>
</evidence>
<evidence type="ECO:0000256" key="13">
    <source>
        <dbReference type="SAM" id="SignalP"/>
    </source>
</evidence>
<keyword evidence="6 13" id="KW-0732">Signal</keyword>
<dbReference type="EMBL" id="QGNW01000039">
    <property type="protein sequence ID" value="RVX09163.1"/>
    <property type="molecule type" value="Genomic_DNA"/>
</dbReference>
<keyword evidence="7" id="KW-0967">Endosome</keyword>
<evidence type="ECO:0000256" key="9">
    <source>
        <dbReference type="ARBA" id="ARBA00022989"/>
    </source>
</evidence>
<dbReference type="GO" id="GO:0006508">
    <property type="term" value="P:proteolysis"/>
    <property type="evidence" value="ECO:0007669"/>
    <property type="project" value="UniProtKB-KW"/>
</dbReference>
<dbReference type="InterPro" id="IPR046450">
    <property type="entry name" value="PA_dom_sf"/>
</dbReference>
<dbReference type="GO" id="GO:0010008">
    <property type="term" value="C:endosome membrane"/>
    <property type="evidence" value="ECO:0007669"/>
    <property type="project" value="UniProtKB-SubCell"/>
</dbReference>
<dbReference type="GO" id="GO:0042500">
    <property type="term" value="F:aspartic endopeptidase activity, intramembrane cleaving"/>
    <property type="evidence" value="ECO:0007669"/>
    <property type="project" value="InterPro"/>
</dbReference>
<comment type="function">
    <text evidence="1">Intramembrane-cleaving aspartic protease (I-CLiP) that cleaves type II membrane signal peptides in the hydrophobic plane of the membrane.</text>
</comment>
<evidence type="ECO:0000256" key="2">
    <source>
        <dbReference type="ARBA" id="ARBA00004337"/>
    </source>
</evidence>
<evidence type="ECO:0000313" key="15">
    <source>
        <dbReference type="EMBL" id="RVX09163.1"/>
    </source>
</evidence>
<sequence>MDLQRLCCVILAFAVVLFVCFSSSVTAGDIVHDDDDAPKKPGCENDFVLVKVQTWVDGVEDAEFVGVGARFGPKIVSKEKNAHQSHLTLSDPPDCCTAPRKQLARDVIMVHRGNCRFTTKANVAEAAGASAVLIINNQKGNYIVLYLTHAGSTFSGEVKSFWRLEEKDLAKSLCSLLEILFLEENERKNSLLVLFPPAELYKMVCEPDETDLDIKIPAVMLPQEAGASLEKMLRNSSSVSVQLYSPRRPLVDIAEVFLWLMAVGTILCASYWSAWSAREAAIEQDKLLKDASDELTNAKDGGASGVVDINTTSAVLFVVIASCFLVMLYKLMSYWFVELLVVLFCIGGVEGLQTCLVALLSRYNCHLLLEICL</sequence>
<keyword evidence="9 12" id="KW-1133">Transmembrane helix</keyword>
<dbReference type="SUPFAM" id="SSF52025">
    <property type="entry name" value="PA domain"/>
    <property type="match status" value="1"/>
</dbReference>
<evidence type="ECO:0000256" key="6">
    <source>
        <dbReference type="ARBA" id="ARBA00022729"/>
    </source>
</evidence>
<proteinExistence type="inferred from homology"/>
<dbReference type="FunFam" id="3.50.30.30:FF:000007">
    <property type="entry name" value="Signal peptide peptidase-like 3"/>
    <property type="match status" value="1"/>
</dbReference>
<accession>A0A438JJN0</accession>
<feature type="transmembrane region" description="Helical" evidence="12">
    <location>
        <begin position="335"/>
        <end position="360"/>
    </location>
</feature>
<evidence type="ECO:0000256" key="10">
    <source>
        <dbReference type="ARBA" id="ARBA00023136"/>
    </source>
</evidence>
<dbReference type="Pfam" id="PF04258">
    <property type="entry name" value="Peptidase_A22B"/>
    <property type="match status" value="1"/>
</dbReference>
<dbReference type="Pfam" id="PF02225">
    <property type="entry name" value="PA"/>
    <property type="match status" value="1"/>
</dbReference>
<comment type="similarity">
    <text evidence="3">Belongs to the peptidase A22B family.</text>
</comment>
<feature type="domain" description="PA" evidence="14">
    <location>
        <begin position="95"/>
        <end position="145"/>
    </location>
</feature>
<keyword evidence="4" id="KW-0645">Protease</keyword>
<reference evidence="15 16" key="1">
    <citation type="journal article" date="2018" name="PLoS Genet.">
        <title>Population sequencing reveals clonal diversity and ancestral inbreeding in the grapevine cultivar Chardonnay.</title>
        <authorList>
            <person name="Roach M.J."/>
            <person name="Johnson D.L."/>
            <person name="Bohlmann J."/>
            <person name="van Vuuren H.J."/>
            <person name="Jones S.J."/>
            <person name="Pretorius I.S."/>
            <person name="Schmidt S.A."/>
            <person name="Borneman A.R."/>
        </authorList>
    </citation>
    <scope>NUCLEOTIDE SEQUENCE [LARGE SCALE GENOMIC DNA]</scope>
    <source>
        <strain evidence="16">cv. Chardonnay</strain>
        <tissue evidence="15">Leaf</tissue>
    </source>
</reference>
<evidence type="ECO:0000256" key="8">
    <source>
        <dbReference type="ARBA" id="ARBA00022801"/>
    </source>
</evidence>
<protein>
    <submittedName>
        <fullName evidence="15">Signal peptide peptidase-like 2</fullName>
    </submittedName>
</protein>
<keyword evidence="8" id="KW-0378">Hydrolase</keyword>
<feature type="transmembrane region" description="Helical" evidence="12">
    <location>
        <begin position="309"/>
        <end position="329"/>
    </location>
</feature>
<dbReference type="Gene3D" id="3.50.30.30">
    <property type="match status" value="1"/>
</dbReference>
<feature type="chain" id="PRO_5019502559" evidence="13">
    <location>
        <begin position="28"/>
        <end position="373"/>
    </location>
</feature>
<dbReference type="InterPro" id="IPR007369">
    <property type="entry name" value="Peptidase_A22B_SPP"/>
</dbReference>
<evidence type="ECO:0000256" key="4">
    <source>
        <dbReference type="ARBA" id="ARBA00022670"/>
    </source>
</evidence>
<evidence type="ECO:0000256" key="12">
    <source>
        <dbReference type="SAM" id="Phobius"/>
    </source>
</evidence>
<dbReference type="PANTHER" id="PTHR12174:SF75">
    <property type="entry name" value="SIGNAL PEPTIDE PEPTIDASE-LIKE 2"/>
    <property type="match status" value="1"/>
</dbReference>
<feature type="signal peptide" evidence="13">
    <location>
        <begin position="1"/>
        <end position="27"/>
    </location>
</feature>